<evidence type="ECO:0000256" key="1">
    <source>
        <dbReference type="ARBA" id="ARBA00004141"/>
    </source>
</evidence>
<dbReference type="AlphaFoldDB" id="A0A9X3TR54"/>
<feature type="transmembrane region" description="Helical" evidence="5">
    <location>
        <begin position="36"/>
        <end position="54"/>
    </location>
</feature>
<dbReference type="RefSeq" id="WP_029098068.1">
    <property type="nucleotide sequence ID" value="NZ_JAPYYP010000011.1"/>
</dbReference>
<name>A0A9X3TR54_9BACL</name>
<keyword evidence="3 5" id="KW-1133">Transmembrane helix</keyword>
<accession>A0A9X3TR54</accession>
<keyword evidence="2 5" id="KW-0812">Transmembrane</keyword>
<dbReference type="EMBL" id="JAPYYP010000011">
    <property type="protein sequence ID" value="MDA5108850.1"/>
    <property type="molecule type" value="Genomic_DNA"/>
</dbReference>
<dbReference type="Pfam" id="PF09685">
    <property type="entry name" value="MamF_MmsF"/>
    <property type="match status" value="1"/>
</dbReference>
<evidence type="ECO:0000256" key="3">
    <source>
        <dbReference type="ARBA" id="ARBA00022989"/>
    </source>
</evidence>
<organism evidence="6 7">
    <name type="scientific">Brevibacillus thermoruber</name>
    <dbReference type="NCBI Taxonomy" id="33942"/>
    <lineage>
        <taxon>Bacteria</taxon>
        <taxon>Bacillati</taxon>
        <taxon>Bacillota</taxon>
        <taxon>Bacilli</taxon>
        <taxon>Bacillales</taxon>
        <taxon>Paenibacillaceae</taxon>
        <taxon>Brevibacillus</taxon>
    </lineage>
</organism>
<gene>
    <name evidence="6" type="ORF">O3V59_10805</name>
</gene>
<feature type="transmembrane region" description="Helical" evidence="5">
    <location>
        <begin position="60"/>
        <end position="80"/>
    </location>
</feature>
<evidence type="ECO:0000313" key="7">
    <source>
        <dbReference type="Proteomes" id="UP001151071"/>
    </source>
</evidence>
<evidence type="ECO:0000256" key="5">
    <source>
        <dbReference type="SAM" id="Phobius"/>
    </source>
</evidence>
<evidence type="ECO:0000256" key="4">
    <source>
        <dbReference type="ARBA" id="ARBA00023136"/>
    </source>
</evidence>
<keyword evidence="7" id="KW-1185">Reference proteome</keyword>
<comment type="caution">
    <text evidence="6">The sequence shown here is derived from an EMBL/GenBank/DDBJ whole genome shotgun (WGS) entry which is preliminary data.</text>
</comment>
<comment type="subcellular location">
    <subcellularLocation>
        <location evidence="1">Membrane</location>
        <topology evidence="1">Multi-pass membrane protein</topology>
    </subcellularLocation>
</comment>
<feature type="transmembrane region" description="Helical" evidence="5">
    <location>
        <begin position="12"/>
        <end position="29"/>
    </location>
</feature>
<protein>
    <submittedName>
        <fullName evidence="6">DUF4870 domain-containing protein</fullName>
    </submittedName>
</protein>
<proteinExistence type="predicted"/>
<reference evidence="6" key="1">
    <citation type="submission" date="2022-12" db="EMBL/GenBank/DDBJ databases">
        <title>Draft genome sequence of the thermophilic strain Brevibacillus thermoruber HT42, isolated from Los Humeros, Puebla, Mexico, with biotechnological potential.</title>
        <authorList>
            <person name="Lara Sanchez J."/>
            <person name="Solis Palacios R."/>
            <person name="Bustos Baena A.S."/>
            <person name="Ruz Baez A.E."/>
            <person name="Espinosa Luna G."/>
            <person name="Oliart Ros R.M."/>
        </authorList>
    </citation>
    <scope>NUCLEOTIDE SEQUENCE</scope>
    <source>
        <strain evidence="6">HT42</strain>
    </source>
</reference>
<evidence type="ECO:0000256" key="2">
    <source>
        <dbReference type="ARBA" id="ARBA00022692"/>
    </source>
</evidence>
<dbReference type="InterPro" id="IPR019109">
    <property type="entry name" value="MamF_MmsF"/>
</dbReference>
<dbReference type="Proteomes" id="UP001151071">
    <property type="component" value="Unassembled WGS sequence"/>
</dbReference>
<keyword evidence="4 5" id="KW-0472">Membrane</keyword>
<evidence type="ECO:0000313" key="6">
    <source>
        <dbReference type="EMBL" id="MDA5108850.1"/>
    </source>
</evidence>
<sequence>MDHKGVKAITHASTFFAPILVPLVVWLLMQDRDVKNLALQALLFHIIMSVLLSISWALSFVLIGIPFLLAFGFMALYYPIKGIIYALQDRPFRYPVIGSLIG</sequence>